<comment type="caution">
    <text evidence="2">The sequence shown here is derived from an EMBL/GenBank/DDBJ whole genome shotgun (WGS) entry which is preliminary data.</text>
</comment>
<name>A0ABS3W1B4_MICEH</name>
<sequence>MDPVPDTTLLSTLADLAGGLLQLAAAVLGFATVLAARRNGTGRRGDTRSDD</sequence>
<feature type="transmembrane region" description="Helical" evidence="1">
    <location>
        <begin position="16"/>
        <end position="36"/>
    </location>
</feature>
<evidence type="ECO:0000256" key="1">
    <source>
        <dbReference type="SAM" id="Phobius"/>
    </source>
</evidence>
<dbReference type="EMBL" id="WVUH01000476">
    <property type="protein sequence ID" value="MBO4210409.1"/>
    <property type="molecule type" value="Genomic_DNA"/>
</dbReference>
<keyword evidence="1" id="KW-1133">Transmembrane helix</keyword>
<keyword evidence="1" id="KW-0812">Transmembrane</keyword>
<reference evidence="2 3" key="1">
    <citation type="submission" date="2019-12" db="EMBL/GenBank/DDBJ databases">
        <title>Whole genome sequencing of endophytic Actinobacterium Micromonospora sp. MPMI6T.</title>
        <authorList>
            <person name="Evv R."/>
            <person name="Podile A.R."/>
        </authorList>
    </citation>
    <scope>NUCLEOTIDE SEQUENCE [LARGE SCALE GENOMIC DNA]</scope>
    <source>
        <strain evidence="2 3">MPMI6</strain>
    </source>
</reference>
<evidence type="ECO:0000313" key="3">
    <source>
        <dbReference type="Proteomes" id="UP000823521"/>
    </source>
</evidence>
<dbReference type="RefSeq" id="WP_208817499.1">
    <property type="nucleotide sequence ID" value="NZ_WVUH01000476.1"/>
</dbReference>
<dbReference type="Proteomes" id="UP000823521">
    <property type="component" value="Unassembled WGS sequence"/>
</dbReference>
<evidence type="ECO:0000313" key="2">
    <source>
        <dbReference type="EMBL" id="MBO4210409.1"/>
    </source>
</evidence>
<gene>
    <name evidence="2" type="ORF">GSF22_31105</name>
</gene>
<accession>A0ABS3W1B4</accession>
<organism evidence="2 3">
    <name type="scientific">Micromonospora echinofusca</name>
    <dbReference type="NCBI Taxonomy" id="47858"/>
    <lineage>
        <taxon>Bacteria</taxon>
        <taxon>Bacillati</taxon>
        <taxon>Actinomycetota</taxon>
        <taxon>Actinomycetes</taxon>
        <taxon>Micromonosporales</taxon>
        <taxon>Micromonosporaceae</taxon>
        <taxon>Micromonospora</taxon>
    </lineage>
</organism>
<keyword evidence="1" id="KW-0472">Membrane</keyword>
<proteinExistence type="predicted"/>
<protein>
    <submittedName>
        <fullName evidence="2">Uncharacterized protein</fullName>
    </submittedName>
</protein>
<keyword evidence="3" id="KW-1185">Reference proteome</keyword>